<evidence type="ECO:0000313" key="3">
    <source>
        <dbReference type="EMBL" id="QLL33850.1"/>
    </source>
</evidence>
<dbReference type="InterPro" id="IPR018844">
    <property type="entry name" value="Dnt1-like_N"/>
</dbReference>
<dbReference type="Proteomes" id="UP000515788">
    <property type="component" value="Chromosome 6"/>
</dbReference>
<dbReference type="OrthoDB" id="6365676at2759"/>
<feature type="compositionally biased region" description="Low complexity" evidence="1">
    <location>
        <begin position="971"/>
        <end position="981"/>
    </location>
</feature>
<dbReference type="GO" id="GO:0000183">
    <property type="term" value="P:rDNA heterochromatin formation"/>
    <property type="evidence" value="ECO:0007669"/>
    <property type="project" value="InterPro"/>
</dbReference>
<feature type="compositionally biased region" description="Low complexity" evidence="1">
    <location>
        <begin position="171"/>
        <end position="193"/>
    </location>
</feature>
<reference evidence="3 4" key="1">
    <citation type="submission" date="2020-06" db="EMBL/GenBank/DDBJ databases">
        <title>The yeast mating-type switching endonuclease HO is a domesticated member of an unorthodox homing genetic element family.</title>
        <authorList>
            <person name="Coughlan A.Y."/>
            <person name="Lombardi L."/>
            <person name="Braun-Galleani S."/>
            <person name="Martos A.R."/>
            <person name="Galeote V."/>
            <person name="Bigey F."/>
            <person name="Dequin S."/>
            <person name="Byrne K.P."/>
            <person name="Wolfe K.H."/>
        </authorList>
    </citation>
    <scope>NUCLEOTIDE SEQUENCE [LARGE SCALE GENOMIC DNA]</scope>
    <source>
        <strain evidence="3 4">CBS764</strain>
    </source>
</reference>
<feature type="compositionally biased region" description="Low complexity" evidence="1">
    <location>
        <begin position="1123"/>
        <end position="1139"/>
    </location>
</feature>
<feature type="compositionally biased region" description="Basic and acidic residues" evidence="1">
    <location>
        <begin position="605"/>
        <end position="616"/>
    </location>
</feature>
<dbReference type="AlphaFoldDB" id="A0A7G3ZK14"/>
<name>A0A7G3ZK14_9SACH</name>
<feature type="compositionally biased region" description="Acidic residues" evidence="1">
    <location>
        <begin position="408"/>
        <end position="418"/>
    </location>
</feature>
<dbReference type="GeneID" id="59327065"/>
<feature type="compositionally biased region" description="Polar residues" evidence="1">
    <location>
        <begin position="1050"/>
        <end position="1066"/>
    </location>
</feature>
<feature type="compositionally biased region" description="Basic and acidic residues" evidence="1">
    <location>
        <begin position="442"/>
        <end position="451"/>
    </location>
</feature>
<sequence length="1170" mass="127295">MLKLQIVLEPPSVRNGPIPFGFASSTADSSQVMAAGSLYGSGGPRNADTSLPFPSNFSAANTTLYPSHFAQLKRRKFLHFTRSSNTLLDLSTEIAEKCEKMYPSLTEEIEILSLQDSSGCDLDPDFYVKDVFNIDNTVRVILKNELDIDESAPVSLYRSRKKKKLNNGLGQSQMQSQAPANSAQSLPPASSSSTNGGILQIAKKRASGTIKRHPINSNMRISTPLAHQIYPPPSTNRVASNNSDEEDVAERSFLPPPAQPQSPPIRISSGIEKSKRIRSAMDEDTVSRSETVDPDKTKQQRLLSGTPVRPAMTPNRVTLTGQRVVSEHVSNSDSRSGSIFATNSTLNNKANGTTSTRIVSGMLSIPEPRIAEIEKELREGPSSPATLLPAVPDRIPMKEPYQKITDQVSDESSSDEQGSDAHGKVSALRQTSIADNGSPVKDSSHGEDHLRNVHLADLPVSRSPSVPAQRKTSLEAKVENKSAGALAQSTGTDEPLRKLNFSEEEEEEEGEEEEQEVKRREDKEGSKINAERKTAQRSTDGEDEEGENTVLITRNDTEDKSTSNSSIQKAEFLKLMENESNELPLWLQDTVSKTTSKSKPYTTVLHKDIDNSKPDPRNIMPKHTPRSAAKKAAQLLSGKQNRNSNDVDTQRGTASSSSSDIETASSLDDDYDDKISIKENNSIKTLNLHPLKERVISEQESKSPVAENQQPSQSTDLSTNGGIDRENGIVSSQKPPASDVNTELATNLPHASREKPDAEKSFTKTSNEPVPENKSLNLRGENRDGKGSTNMPDSSTQESSGKSHLSNTSSGKPEKLLPSESQAKLTKKQEAEIKRREREAARAAKLEAAQKLKAEKEAMKIAKQKAKEEAKLAREAEAAKKKLERENKKKMKLDEARRKKHETATKKNNQASSKINEHENPTKPQSTPLQDGADRLKELKAKFTKSRAYVPAGLVPQKISRSNHDSESDSIETSSDDSSSSSDEEDSAASKKSRRLIVDTPKGSLSSVSPQKPVKHLPGVEDVPQSTQQTSSSTQETPNKIPVTRLMDMSSPNSTTQESSGRSSFLQGLPQKVRPSLSSLSDLVSRGVPDVREKSAATSQVNFQKAAESSSDDSNDEDEDSVSETSNSDSDNSSTDGSSFISAKSASTALGKKKRGSGGFASLLKDSRKA</sequence>
<feature type="compositionally biased region" description="Polar residues" evidence="1">
    <location>
        <begin position="729"/>
        <end position="745"/>
    </location>
</feature>
<feature type="compositionally biased region" description="Basic and acidic residues" evidence="1">
    <location>
        <begin position="690"/>
        <end position="701"/>
    </location>
</feature>
<feature type="compositionally biased region" description="Low complexity" evidence="1">
    <location>
        <begin position="591"/>
        <end position="603"/>
    </location>
</feature>
<feature type="compositionally biased region" description="Low complexity" evidence="1">
    <location>
        <begin position="655"/>
        <end position="666"/>
    </location>
</feature>
<proteinExistence type="predicted"/>
<feature type="domain" description="Nucleolar protein Dnt1-like N-terminal" evidence="2">
    <location>
        <begin position="75"/>
        <end position="145"/>
    </location>
</feature>
<feature type="compositionally biased region" description="Basic and acidic residues" evidence="1">
    <location>
        <begin position="827"/>
        <end position="905"/>
    </location>
</feature>
<feature type="compositionally biased region" description="Basic and acidic residues" evidence="1">
    <location>
        <begin position="279"/>
        <end position="298"/>
    </location>
</feature>
<feature type="compositionally biased region" description="Polar residues" evidence="1">
    <location>
        <begin position="637"/>
        <end position="654"/>
    </location>
</feature>
<keyword evidence="4" id="KW-1185">Reference proteome</keyword>
<feature type="compositionally biased region" description="Basic and acidic residues" evidence="1">
    <location>
        <begin position="932"/>
        <end position="941"/>
    </location>
</feature>
<evidence type="ECO:0000256" key="1">
    <source>
        <dbReference type="SAM" id="MobiDB-lite"/>
    </source>
</evidence>
<feature type="region of interest" description="Disordered" evidence="1">
    <location>
        <begin position="328"/>
        <end position="353"/>
    </location>
</feature>
<organism evidence="3 4">
    <name type="scientific">Torulaspora globosa</name>
    <dbReference type="NCBI Taxonomy" id="48254"/>
    <lineage>
        <taxon>Eukaryota</taxon>
        <taxon>Fungi</taxon>
        <taxon>Dikarya</taxon>
        <taxon>Ascomycota</taxon>
        <taxon>Saccharomycotina</taxon>
        <taxon>Saccharomycetes</taxon>
        <taxon>Saccharomycetales</taxon>
        <taxon>Saccharomycetaceae</taxon>
        <taxon>Torulaspora</taxon>
    </lineage>
</organism>
<feature type="compositionally biased region" description="Acidic residues" evidence="1">
    <location>
        <begin position="1110"/>
        <end position="1122"/>
    </location>
</feature>
<feature type="region of interest" description="Disordered" evidence="1">
    <location>
        <begin position="404"/>
        <end position="567"/>
    </location>
</feature>
<evidence type="ECO:0000259" key="2">
    <source>
        <dbReference type="Pfam" id="PF10407"/>
    </source>
</evidence>
<feature type="compositionally biased region" description="Basic and acidic residues" evidence="1">
    <location>
        <begin position="516"/>
        <end position="534"/>
    </location>
</feature>
<feature type="compositionally biased region" description="Basic residues" evidence="1">
    <location>
        <begin position="202"/>
        <end position="214"/>
    </location>
</feature>
<dbReference type="InterPro" id="IPR043185">
    <property type="entry name" value="Net1/Tof2"/>
</dbReference>
<feature type="compositionally biased region" description="Polar residues" evidence="1">
    <location>
        <begin position="787"/>
        <end position="811"/>
    </location>
</feature>
<dbReference type="PANTHER" id="PTHR28196">
    <property type="entry name" value="NUCLEOLAR PROTEIN NET1-RELATED"/>
    <property type="match status" value="1"/>
</dbReference>
<dbReference type="EMBL" id="CP059251">
    <property type="protein sequence ID" value="QLL33850.1"/>
    <property type="molecule type" value="Genomic_DNA"/>
</dbReference>
<feature type="compositionally biased region" description="Low complexity" evidence="1">
    <location>
        <begin position="1025"/>
        <end position="1037"/>
    </location>
</feature>
<feature type="compositionally biased region" description="Polar residues" evidence="1">
    <location>
        <begin position="706"/>
        <end position="721"/>
    </location>
</feature>
<feature type="compositionally biased region" description="Pro residues" evidence="1">
    <location>
        <begin position="254"/>
        <end position="263"/>
    </location>
</feature>
<dbReference type="KEGG" id="tgb:HG536_0F01750"/>
<feature type="region of interest" description="Disordered" evidence="1">
    <location>
        <begin position="163"/>
        <end position="301"/>
    </location>
</feature>
<feature type="compositionally biased region" description="Acidic residues" evidence="1">
    <location>
        <begin position="502"/>
        <end position="515"/>
    </location>
</feature>
<feature type="compositionally biased region" description="Basic and acidic residues" evidence="1">
    <location>
        <begin position="751"/>
        <end position="762"/>
    </location>
</feature>
<dbReference type="Pfam" id="PF10407">
    <property type="entry name" value="Cytokin_check_N"/>
    <property type="match status" value="1"/>
</dbReference>
<dbReference type="PANTHER" id="PTHR28196:SF1">
    <property type="entry name" value="NUCLEOLAR PROTEIN NET1-RELATED"/>
    <property type="match status" value="1"/>
</dbReference>
<evidence type="ECO:0000313" key="4">
    <source>
        <dbReference type="Proteomes" id="UP000515788"/>
    </source>
</evidence>
<dbReference type="RefSeq" id="XP_037140524.1">
    <property type="nucleotide sequence ID" value="XM_037284628.1"/>
</dbReference>
<protein>
    <recommendedName>
        <fullName evidence="2">Nucleolar protein Dnt1-like N-terminal domain-containing protein</fullName>
    </recommendedName>
</protein>
<accession>A0A7G3ZK14</accession>
<gene>
    <name evidence="3" type="ORF">HG536_0F01750</name>
</gene>
<feature type="region of interest" description="Disordered" evidence="1">
    <location>
        <begin position="591"/>
        <end position="1170"/>
    </location>
</feature>